<feature type="coiled-coil region" evidence="1">
    <location>
        <begin position="378"/>
        <end position="405"/>
    </location>
</feature>
<organism evidence="4 5">
    <name type="scientific">Caulifigura coniformis</name>
    <dbReference type="NCBI Taxonomy" id="2527983"/>
    <lineage>
        <taxon>Bacteria</taxon>
        <taxon>Pseudomonadati</taxon>
        <taxon>Planctomycetota</taxon>
        <taxon>Planctomycetia</taxon>
        <taxon>Planctomycetales</taxon>
        <taxon>Planctomycetaceae</taxon>
        <taxon>Caulifigura</taxon>
    </lineage>
</organism>
<dbReference type="Proteomes" id="UP000315700">
    <property type="component" value="Chromosome"/>
</dbReference>
<dbReference type="OrthoDB" id="258964at2"/>
<dbReference type="EMBL" id="CP036271">
    <property type="protein sequence ID" value="QDT56834.1"/>
    <property type="molecule type" value="Genomic_DNA"/>
</dbReference>
<name>A0A517SL29_9PLAN</name>
<accession>A0A517SL29</accession>
<feature type="region of interest" description="Disordered" evidence="2">
    <location>
        <begin position="427"/>
        <end position="446"/>
    </location>
</feature>
<evidence type="ECO:0000313" key="4">
    <source>
        <dbReference type="EMBL" id="QDT56834.1"/>
    </source>
</evidence>
<protein>
    <recommendedName>
        <fullName evidence="6">Chromosome partition protein Smc</fullName>
    </recommendedName>
</protein>
<sequence length="632" mass="69436" precursor="true">MGRRSFSNALWVCAVSLACGFLPAAETATPVAPGPSAVGVRQERVAAMMQELDQRFLALAKALEKTEPERAERLLKAFEESKSTLIEPRMRQIVALLDGAQLENAGHEEAKILEDVRRLISILLKEADEREKDREEIERLKKWHQQITMMVRDEQAQKAESRKLDQTKDALDTLAKQIAAVEELLKREKELLRQTVVTAAEGVTGLTQLAANQERIRRDTEFVNSEISKARQAAESGTASAKPAPAADLPPGPGQKPLAEAAKQQKSAEEHLAATQAKSARTAEEQAVKELEKALDELKKEEERLKSPPPDALDKLAEKQEALAKKTESLNDQIAKAAQAGKPGEGACSACSKCLGGACESMASAASSLKKKSPGAAAAEQKKAEDQLNEAKKEVEKRLAELGEKPEDEALERLETIFTEMLARQQPVTTQTSEFHQERQGAQGELRRAERITIRRLSQEESELAEMAGKALKLIEEDGTTISFPVIVSDMQESLMQISNRIEKQETGETTQTMQKEVEKTLEELIEALKVARKGGGGGGKGGGNCKPCLLPNTAELKLLRQLQLRINRRTVDFQNARPQGDLDQPRQKEVQRIAGLQRNVATMVREILSRQQEAAGGGLQFPGVELLNLTE</sequence>
<proteinExistence type="predicted"/>
<gene>
    <name evidence="4" type="ORF">Pan44_48940</name>
</gene>
<reference evidence="4 5" key="1">
    <citation type="submission" date="2019-02" db="EMBL/GenBank/DDBJ databases">
        <title>Deep-cultivation of Planctomycetes and their phenomic and genomic characterization uncovers novel biology.</title>
        <authorList>
            <person name="Wiegand S."/>
            <person name="Jogler M."/>
            <person name="Boedeker C."/>
            <person name="Pinto D."/>
            <person name="Vollmers J."/>
            <person name="Rivas-Marin E."/>
            <person name="Kohn T."/>
            <person name="Peeters S.H."/>
            <person name="Heuer A."/>
            <person name="Rast P."/>
            <person name="Oberbeckmann S."/>
            <person name="Bunk B."/>
            <person name="Jeske O."/>
            <person name="Meyerdierks A."/>
            <person name="Storesund J.E."/>
            <person name="Kallscheuer N."/>
            <person name="Luecker S."/>
            <person name="Lage O.M."/>
            <person name="Pohl T."/>
            <person name="Merkel B.J."/>
            <person name="Hornburger P."/>
            <person name="Mueller R.-W."/>
            <person name="Bruemmer F."/>
            <person name="Labrenz M."/>
            <person name="Spormann A.M."/>
            <person name="Op den Camp H."/>
            <person name="Overmann J."/>
            <person name="Amann R."/>
            <person name="Jetten M.S.M."/>
            <person name="Mascher T."/>
            <person name="Medema M.H."/>
            <person name="Devos D.P."/>
            <person name="Kaster A.-K."/>
            <person name="Ovreas L."/>
            <person name="Rohde M."/>
            <person name="Galperin M.Y."/>
            <person name="Jogler C."/>
        </authorList>
    </citation>
    <scope>NUCLEOTIDE SEQUENCE [LARGE SCALE GENOMIC DNA]</scope>
    <source>
        <strain evidence="4 5">Pan44</strain>
    </source>
</reference>
<feature type="region of interest" description="Disordered" evidence="2">
    <location>
        <begin position="228"/>
        <end position="288"/>
    </location>
</feature>
<evidence type="ECO:0000256" key="2">
    <source>
        <dbReference type="SAM" id="MobiDB-lite"/>
    </source>
</evidence>
<feature type="coiled-coil region" evidence="1">
    <location>
        <begin position="164"/>
        <end position="194"/>
    </location>
</feature>
<feature type="chain" id="PRO_5022175098" description="Chromosome partition protein Smc" evidence="3">
    <location>
        <begin position="25"/>
        <end position="632"/>
    </location>
</feature>
<feature type="signal peptide" evidence="3">
    <location>
        <begin position="1"/>
        <end position="24"/>
    </location>
</feature>
<keyword evidence="1" id="KW-0175">Coiled coil</keyword>
<evidence type="ECO:0000313" key="5">
    <source>
        <dbReference type="Proteomes" id="UP000315700"/>
    </source>
</evidence>
<dbReference type="RefSeq" id="WP_145034250.1">
    <property type="nucleotide sequence ID" value="NZ_CP036271.1"/>
</dbReference>
<dbReference type="PROSITE" id="PS51257">
    <property type="entry name" value="PROKAR_LIPOPROTEIN"/>
    <property type="match status" value="1"/>
</dbReference>
<dbReference type="KEGG" id="ccos:Pan44_48940"/>
<dbReference type="InParanoid" id="A0A517SL29"/>
<evidence type="ECO:0000256" key="1">
    <source>
        <dbReference type="SAM" id="Coils"/>
    </source>
</evidence>
<feature type="compositionally biased region" description="Basic and acidic residues" evidence="2">
    <location>
        <begin position="435"/>
        <end position="446"/>
    </location>
</feature>
<evidence type="ECO:0000256" key="3">
    <source>
        <dbReference type="SAM" id="SignalP"/>
    </source>
</evidence>
<keyword evidence="3" id="KW-0732">Signal</keyword>
<dbReference type="AlphaFoldDB" id="A0A517SL29"/>
<evidence type="ECO:0008006" key="6">
    <source>
        <dbReference type="Google" id="ProtNLM"/>
    </source>
</evidence>
<keyword evidence="5" id="KW-1185">Reference proteome</keyword>